<dbReference type="AlphaFoldDB" id="A0A8H5BN80"/>
<dbReference type="OrthoDB" id="10415732at2759"/>
<evidence type="ECO:0000313" key="2">
    <source>
        <dbReference type="EMBL" id="KAF5326509.1"/>
    </source>
</evidence>
<name>A0A8H5BN80_9AGAR</name>
<dbReference type="Proteomes" id="UP000541558">
    <property type="component" value="Unassembled WGS sequence"/>
</dbReference>
<evidence type="ECO:0000256" key="1">
    <source>
        <dbReference type="SAM" id="SignalP"/>
    </source>
</evidence>
<evidence type="ECO:0000313" key="3">
    <source>
        <dbReference type="Proteomes" id="UP000541558"/>
    </source>
</evidence>
<organism evidence="2 3">
    <name type="scientific">Ephemerocybe angulata</name>
    <dbReference type="NCBI Taxonomy" id="980116"/>
    <lineage>
        <taxon>Eukaryota</taxon>
        <taxon>Fungi</taxon>
        <taxon>Dikarya</taxon>
        <taxon>Basidiomycota</taxon>
        <taxon>Agaricomycotina</taxon>
        <taxon>Agaricomycetes</taxon>
        <taxon>Agaricomycetidae</taxon>
        <taxon>Agaricales</taxon>
        <taxon>Agaricineae</taxon>
        <taxon>Psathyrellaceae</taxon>
        <taxon>Ephemerocybe</taxon>
    </lineage>
</organism>
<keyword evidence="3" id="KW-1185">Reference proteome</keyword>
<feature type="chain" id="PRO_5034670008" evidence="1">
    <location>
        <begin position="21"/>
        <end position="425"/>
    </location>
</feature>
<reference evidence="2 3" key="1">
    <citation type="journal article" date="2020" name="ISME J.">
        <title>Uncovering the hidden diversity of litter-decomposition mechanisms in mushroom-forming fungi.</title>
        <authorList>
            <person name="Floudas D."/>
            <person name="Bentzer J."/>
            <person name="Ahren D."/>
            <person name="Johansson T."/>
            <person name="Persson P."/>
            <person name="Tunlid A."/>
        </authorList>
    </citation>
    <scope>NUCLEOTIDE SEQUENCE [LARGE SCALE GENOMIC DNA]</scope>
    <source>
        <strain evidence="2 3">CBS 175.51</strain>
    </source>
</reference>
<gene>
    <name evidence="2" type="ORF">D9611_000716</name>
</gene>
<protein>
    <submittedName>
        <fullName evidence="2">Uncharacterized protein</fullName>
    </submittedName>
</protein>
<keyword evidence="1" id="KW-0732">Signal</keyword>
<comment type="caution">
    <text evidence="2">The sequence shown here is derived from an EMBL/GenBank/DDBJ whole genome shotgun (WGS) entry which is preliminary data.</text>
</comment>
<accession>A0A8H5BN80</accession>
<proteinExistence type="predicted"/>
<dbReference type="EMBL" id="JAACJK010000163">
    <property type="protein sequence ID" value="KAF5326509.1"/>
    <property type="molecule type" value="Genomic_DNA"/>
</dbReference>
<sequence>MFSSKFTATLLLAVAALSSATPLAKRGDASCTLSVSGFNSPSTEPPVPASPSVAAEWKKFVGEMFSESVTPESVVVGETTITGPAGSTGNIYEVITTVGSPEVTDAEAKDIVTGWAPRTVFSEPGSGDNMRWHIDSGTSLPPEPLWPEFETFPLPRRNNHEGLRLLSPFSVNRAEYIELDSLHLDNYQLDQQLAYLLDLFNKISLHALTELDILAASPGDHTCVSTILGFCLESLKTLVLEPCTHVPGAPEVDISDCSSLTNLQLHLDVTCQDRRGDRLGLPWATSFINKIPASISKKIEIFAILLYFDIGDFPEMLEGNAGEQEFFHLREIGDVVTGRRHTANTWTGLNKFIVEVSNMDSGISNMGEIKAWALCAFNVHPNSNLEVSVKTSEYSWLGDMLSANIFNSLTVIAPLIAFGTMLNTH</sequence>
<feature type="signal peptide" evidence="1">
    <location>
        <begin position="1"/>
        <end position="20"/>
    </location>
</feature>